<organism evidence="2 3">
    <name type="scientific">Microbotryum silenes-dioicae</name>
    <dbReference type="NCBI Taxonomy" id="796604"/>
    <lineage>
        <taxon>Eukaryota</taxon>
        <taxon>Fungi</taxon>
        <taxon>Dikarya</taxon>
        <taxon>Basidiomycota</taxon>
        <taxon>Pucciniomycotina</taxon>
        <taxon>Microbotryomycetes</taxon>
        <taxon>Microbotryales</taxon>
        <taxon>Microbotryaceae</taxon>
        <taxon>Microbotryum</taxon>
    </lineage>
</organism>
<accession>A0A2X0M0I8</accession>
<evidence type="ECO:0000313" key="3">
    <source>
        <dbReference type="Proteomes" id="UP000249464"/>
    </source>
</evidence>
<keyword evidence="1" id="KW-0812">Transmembrane</keyword>
<keyword evidence="3" id="KW-1185">Reference proteome</keyword>
<dbReference type="STRING" id="796604.A0A2X0M0I8"/>
<keyword evidence="1" id="KW-0472">Membrane</keyword>
<keyword evidence="1" id="KW-1133">Transmembrane helix</keyword>
<dbReference type="EMBL" id="FQNC01000020">
    <property type="protein sequence ID" value="SGY25458.1"/>
    <property type="molecule type" value="Genomic_DNA"/>
</dbReference>
<dbReference type="InterPro" id="IPR019727">
    <property type="entry name" value="ATP_synth_F0_fsu_mt_fun"/>
</dbReference>
<feature type="transmembrane region" description="Helical" evidence="1">
    <location>
        <begin position="96"/>
        <end position="114"/>
    </location>
</feature>
<dbReference type="GO" id="GO:0046933">
    <property type="term" value="F:proton-transporting ATP synthase activity, rotational mechanism"/>
    <property type="evidence" value="ECO:0007669"/>
    <property type="project" value="TreeGrafter"/>
</dbReference>
<dbReference type="PANTHER" id="PTHR28161">
    <property type="entry name" value="ATP SYNTHASE SUBUNIT F, MITOCHONDRIAL"/>
    <property type="match status" value="1"/>
</dbReference>
<sequence length="124" mass="13704">MSRLAHLVPPKIASPSAIGAPQSAARMTRVVDFYSKVGSACIRWRGAEGAFRFCPVVVDARRWLPKGSAPKRSSSGPISWYRKKYFEGENASGAPFIHAIGALFIVGYSIAYNMHLKHHKNNHH</sequence>
<name>A0A2X0M0I8_9BASI</name>
<dbReference type="AlphaFoldDB" id="A0A2X0M0I8"/>
<dbReference type="Pfam" id="PF10791">
    <property type="entry name" value="F1F0-ATPsyn_F"/>
    <property type="match status" value="2"/>
</dbReference>
<reference evidence="2 3" key="1">
    <citation type="submission" date="2016-11" db="EMBL/GenBank/DDBJ databases">
        <authorList>
            <person name="Jaros S."/>
            <person name="Januszkiewicz K."/>
            <person name="Wedrychowicz H."/>
        </authorList>
    </citation>
    <scope>NUCLEOTIDE SEQUENCE [LARGE SCALE GENOMIC DNA]</scope>
</reference>
<protein>
    <submittedName>
        <fullName evidence="2">BQ5605_C018g08619 protein</fullName>
    </submittedName>
</protein>
<gene>
    <name evidence="2" type="primary">BQ5605_C018g08619</name>
    <name evidence="2" type="ORF">BQ5605_C018G08619</name>
</gene>
<evidence type="ECO:0000313" key="2">
    <source>
        <dbReference type="EMBL" id="SGY25458.1"/>
    </source>
</evidence>
<dbReference type="Proteomes" id="UP000249464">
    <property type="component" value="Unassembled WGS sequence"/>
</dbReference>
<proteinExistence type="predicted"/>
<dbReference type="PANTHER" id="PTHR28161:SF1">
    <property type="entry name" value="ATP SYNTHASE SUBUNIT F, MITOCHONDRIAL"/>
    <property type="match status" value="1"/>
</dbReference>
<evidence type="ECO:0000256" key="1">
    <source>
        <dbReference type="SAM" id="Phobius"/>
    </source>
</evidence>